<accession>A0AAJ6XMA9</accession>
<dbReference type="KEGG" id="peu:105125256"/>
<organism evidence="1 2">
    <name type="scientific">Populus euphratica</name>
    <name type="common">Euphrates poplar</name>
    <dbReference type="NCBI Taxonomy" id="75702"/>
    <lineage>
        <taxon>Eukaryota</taxon>
        <taxon>Viridiplantae</taxon>
        <taxon>Streptophyta</taxon>
        <taxon>Embryophyta</taxon>
        <taxon>Tracheophyta</taxon>
        <taxon>Spermatophyta</taxon>
        <taxon>Magnoliopsida</taxon>
        <taxon>eudicotyledons</taxon>
        <taxon>Gunneridae</taxon>
        <taxon>Pentapetalae</taxon>
        <taxon>rosids</taxon>
        <taxon>fabids</taxon>
        <taxon>Malpighiales</taxon>
        <taxon>Salicaceae</taxon>
        <taxon>Saliceae</taxon>
        <taxon>Populus</taxon>
    </lineage>
</organism>
<name>A0AAJ6XMA9_POPEU</name>
<protein>
    <submittedName>
        <fullName evidence="2">Uncharacterized protein LOC105125256</fullName>
    </submittedName>
</protein>
<dbReference type="Proteomes" id="UP000694918">
    <property type="component" value="Unplaced"/>
</dbReference>
<dbReference type="InterPro" id="IPR006462">
    <property type="entry name" value="MS5"/>
</dbReference>
<dbReference type="Gene3D" id="3.10.450.10">
    <property type="match status" value="2"/>
</dbReference>
<evidence type="ECO:0000313" key="1">
    <source>
        <dbReference type="Proteomes" id="UP000694918"/>
    </source>
</evidence>
<dbReference type="AlphaFoldDB" id="A0AAJ6XMA9"/>
<sequence length="600" mass="69459">MASSDYGNENPALHHKVEGKEMMGYSVIESPAITDFKQVAKKILFYLKNIQQLMEEERKGVQEEIDQEKRVSPVLEVKVYFGDHDHLHQHVAVALDGEEKNETKKQEYYSVLDVSTVKDPDQVMAMVVEKKEKIKKLIIQVSVSPPAIVMDVEEEKKDEVEEEDEIKKKGWVVELEDGWDSDRVVEDPEEYTRCLRYEQKGRRDLLLYYNKFASASKGFDIDCPPPPGYCWAYPMDLNDSSQLEAVNRMAKFSVEYYNTKYKEKGKMIEFVLVHHANFCRSLHGVYYITLLAKDLIMDDGDEITYQAKVIHDDIGSGDIDVEIFRPKTNQSKRKYKIKNNGDDVEEEEKTEGKYWVVELDDGWDVYHVVGGEPDEYTRRLKYHEKEERDLLVHYSEIYCASDGFDLVRPPPPGYCWASPNDINEPSQLGVVNRMARFAVEYYNKKYKRKGKKMEFVRVHHANITRACRDAYYITLLAKDLIKENDDEEKAYQTKVVHWEFLSGGETALKRVQELKPQFDHIKTRRRESNRYKKECINSFLLYRLEGIGSDLTASIDLTSGLGRLYVYDVSGLNSDARGVVLVGSLGVALFFQAAESLLVF</sequence>
<dbReference type="PANTHER" id="PTHR31260:SF28">
    <property type="entry name" value="CYSTATIN DOMAIN PROTEIN"/>
    <property type="match status" value="1"/>
</dbReference>
<reference evidence="2" key="1">
    <citation type="submission" date="2025-08" db="UniProtKB">
        <authorList>
            <consortium name="RefSeq"/>
        </authorList>
    </citation>
    <scope>IDENTIFICATION</scope>
</reference>
<dbReference type="GeneID" id="105125256"/>
<keyword evidence="1" id="KW-1185">Reference proteome</keyword>
<gene>
    <name evidence="2" type="primary">LOC105125256</name>
</gene>
<dbReference type="PANTHER" id="PTHR31260">
    <property type="entry name" value="CYSTATIN/MONELLIN SUPERFAMILY PROTEIN"/>
    <property type="match status" value="1"/>
</dbReference>
<proteinExistence type="predicted"/>
<evidence type="ECO:0000313" key="2">
    <source>
        <dbReference type="RefSeq" id="XP_011023924.1"/>
    </source>
</evidence>
<dbReference type="RefSeq" id="XP_011023924.1">
    <property type="nucleotide sequence ID" value="XM_011025622.1"/>
</dbReference>